<dbReference type="SUPFAM" id="SSF53383">
    <property type="entry name" value="PLP-dependent transferases"/>
    <property type="match status" value="1"/>
</dbReference>
<feature type="transmembrane region" description="Helical" evidence="4">
    <location>
        <begin position="315"/>
        <end position="340"/>
    </location>
</feature>
<accession>A0A7J7LQL8</accession>
<dbReference type="AlphaFoldDB" id="A0A7J7LQL8"/>
<dbReference type="InterPro" id="IPR036691">
    <property type="entry name" value="Endo/exonu/phosph_ase_sf"/>
</dbReference>
<proteinExistence type="inferred from homology"/>
<evidence type="ECO:0000313" key="7">
    <source>
        <dbReference type="Proteomes" id="UP000541444"/>
    </source>
</evidence>
<comment type="similarity">
    <text evidence="1">Belongs to the group II decarboxylase family.</text>
</comment>
<dbReference type="OrthoDB" id="2161780at2759"/>
<sequence>MKGMMVLIPQGCGCIIGCTLVRPLQEAWEITLLRRCDMWADIIKLRQFLQLPWILLGDFNVPFSNTDKIGERPVTSKNTNLYYDRVHEIEVHDLKKKGLWYTWTNRVVGQRGIMVKLDRVLVSGDWTKLFPDAEAACLPTASSDHGPCVITLYYGNPMYTICRKLKGLKKLLRQWAKSRVGNTHHKVLQARDHLEQVQFEFSVLDWFTRLWELEKNEYWGYIRNCGTEGNLHGILVGREVLPDGILYASRESHYSVFKAARMYRMECVKVDTLVSRKIDCKDFRTKLVLNKDKPAILNVNIGATVKGAVDALDLLAFWFCANVVFVVYYINVVIVIIVSYKSDFFFHFRMLPPSRSMSSSSNPMEQSPIPSPIHAGGSHEHFDTSGGGSSKTKIQLRFSLLGHVVGKNSTKFMSHFGSLVREHIPPYYPNWPIIPLKSKDTVWDMICKEYVLPQASKRKLIRLANTIWKNEKNETYDECDTDDERKKNRPKKTKPEDWVRFVNLTSTEEVKASRERNKINRSKMVTQHDRDESGIKFQMVQAEEVGQMLRPCRSRQGSQTPPRVKQSSTGNLLRRLRYKVREISSSLCSCDHAQIKKLCDAHHDGGYRKWDQDPILEYDRENGTIRLGRAKRHQRQRLQ</sequence>
<evidence type="ECO:0000313" key="6">
    <source>
        <dbReference type="EMBL" id="KAF6144804.1"/>
    </source>
</evidence>
<evidence type="ECO:0000256" key="1">
    <source>
        <dbReference type="ARBA" id="ARBA00009533"/>
    </source>
</evidence>
<dbReference type="SUPFAM" id="SSF56219">
    <property type="entry name" value="DNase I-like"/>
    <property type="match status" value="1"/>
</dbReference>
<dbReference type="Pfam" id="PF03372">
    <property type="entry name" value="Exo_endo_phos"/>
    <property type="match status" value="1"/>
</dbReference>
<feature type="region of interest" description="Disordered" evidence="3">
    <location>
        <begin position="475"/>
        <end position="494"/>
    </location>
</feature>
<gene>
    <name evidence="6" type="ORF">GIB67_038903</name>
</gene>
<dbReference type="InterPro" id="IPR015424">
    <property type="entry name" value="PyrdxlP-dep_Trfase"/>
</dbReference>
<dbReference type="Gene3D" id="3.60.10.10">
    <property type="entry name" value="Endonuclease/exonuclease/phosphatase"/>
    <property type="match status" value="1"/>
</dbReference>
<evidence type="ECO:0000256" key="4">
    <source>
        <dbReference type="SAM" id="Phobius"/>
    </source>
</evidence>
<protein>
    <recommendedName>
        <fullName evidence="5">Endonuclease/exonuclease/phosphatase domain-containing protein</fullName>
    </recommendedName>
</protein>
<feature type="domain" description="Endonuclease/exonuclease/phosphatase" evidence="5">
    <location>
        <begin position="28"/>
        <end position="145"/>
    </location>
</feature>
<reference evidence="6 7" key="1">
    <citation type="journal article" date="2020" name="IScience">
        <title>Genome Sequencing of the Endangered Kingdonia uniflora (Circaeasteraceae, Ranunculales) Reveals Potential Mechanisms of Evolutionary Specialization.</title>
        <authorList>
            <person name="Sun Y."/>
            <person name="Deng T."/>
            <person name="Zhang A."/>
            <person name="Moore M.J."/>
            <person name="Landis J.B."/>
            <person name="Lin N."/>
            <person name="Zhang H."/>
            <person name="Zhang X."/>
            <person name="Huang J."/>
            <person name="Zhang X."/>
            <person name="Sun H."/>
            <person name="Wang H."/>
        </authorList>
    </citation>
    <scope>NUCLEOTIDE SEQUENCE [LARGE SCALE GENOMIC DNA]</scope>
    <source>
        <strain evidence="6">TB1705</strain>
        <tissue evidence="6">Leaf</tissue>
    </source>
</reference>
<dbReference type="InterPro" id="IPR051151">
    <property type="entry name" value="Group_II_Decarboxylase"/>
</dbReference>
<name>A0A7J7LQL8_9MAGN</name>
<dbReference type="EMBL" id="JACGCM010002109">
    <property type="protein sequence ID" value="KAF6144804.1"/>
    <property type="molecule type" value="Genomic_DNA"/>
</dbReference>
<dbReference type="Proteomes" id="UP000541444">
    <property type="component" value="Unassembled WGS sequence"/>
</dbReference>
<evidence type="ECO:0000259" key="5">
    <source>
        <dbReference type="Pfam" id="PF03372"/>
    </source>
</evidence>
<dbReference type="GO" id="GO:0016831">
    <property type="term" value="F:carboxy-lyase activity"/>
    <property type="evidence" value="ECO:0007669"/>
    <property type="project" value="UniProtKB-KW"/>
</dbReference>
<evidence type="ECO:0000256" key="3">
    <source>
        <dbReference type="SAM" id="MobiDB-lite"/>
    </source>
</evidence>
<keyword evidence="7" id="KW-1185">Reference proteome</keyword>
<dbReference type="InterPro" id="IPR005135">
    <property type="entry name" value="Endo/exonuclease/phosphatase"/>
</dbReference>
<keyword evidence="4" id="KW-0812">Transmembrane</keyword>
<dbReference type="PANTHER" id="PTHR46101">
    <property type="match status" value="1"/>
</dbReference>
<keyword evidence="4" id="KW-1133">Transmembrane helix</keyword>
<keyword evidence="4" id="KW-0472">Membrane</keyword>
<dbReference type="PANTHER" id="PTHR46101:SF2">
    <property type="entry name" value="SERINE DECARBOXYLASE"/>
    <property type="match status" value="1"/>
</dbReference>
<evidence type="ECO:0000256" key="2">
    <source>
        <dbReference type="ARBA" id="ARBA00022793"/>
    </source>
</evidence>
<dbReference type="InterPro" id="IPR015421">
    <property type="entry name" value="PyrdxlP-dep_Trfase_major"/>
</dbReference>
<keyword evidence="2" id="KW-0456">Lyase</keyword>
<organism evidence="6 7">
    <name type="scientific">Kingdonia uniflora</name>
    <dbReference type="NCBI Taxonomy" id="39325"/>
    <lineage>
        <taxon>Eukaryota</taxon>
        <taxon>Viridiplantae</taxon>
        <taxon>Streptophyta</taxon>
        <taxon>Embryophyta</taxon>
        <taxon>Tracheophyta</taxon>
        <taxon>Spermatophyta</taxon>
        <taxon>Magnoliopsida</taxon>
        <taxon>Ranunculales</taxon>
        <taxon>Circaeasteraceae</taxon>
        <taxon>Kingdonia</taxon>
    </lineage>
</organism>
<keyword evidence="2" id="KW-0210">Decarboxylase</keyword>
<dbReference type="Gene3D" id="3.40.640.10">
    <property type="entry name" value="Type I PLP-dependent aspartate aminotransferase-like (Major domain)"/>
    <property type="match status" value="1"/>
</dbReference>
<comment type="caution">
    <text evidence="6">The sequence shown here is derived from an EMBL/GenBank/DDBJ whole genome shotgun (WGS) entry which is preliminary data.</text>
</comment>